<evidence type="ECO:0000313" key="5">
    <source>
        <dbReference type="Proteomes" id="UP000316759"/>
    </source>
</evidence>
<feature type="domain" description="CIP2A N-terminal" evidence="3">
    <location>
        <begin position="147"/>
        <end position="299"/>
    </location>
</feature>
<dbReference type="EMBL" id="SUNJ01008457">
    <property type="protein sequence ID" value="TPP61218.1"/>
    <property type="molecule type" value="Genomic_DNA"/>
</dbReference>
<feature type="region of interest" description="Disordered" evidence="2">
    <location>
        <begin position="715"/>
        <end position="735"/>
    </location>
</feature>
<dbReference type="PANTHER" id="PTHR23161">
    <property type="entry name" value="PROTEIN CIP2A"/>
    <property type="match status" value="1"/>
</dbReference>
<evidence type="ECO:0000313" key="4">
    <source>
        <dbReference type="EMBL" id="TPP61218.1"/>
    </source>
</evidence>
<dbReference type="STRING" id="46835.A0A504YTV5"/>
<proteinExistence type="predicted"/>
<comment type="caution">
    <text evidence="4">The sequence shown here is derived from an EMBL/GenBank/DDBJ whole genome shotgun (WGS) entry which is preliminary data.</text>
</comment>
<name>A0A504YTV5_FASGI</name>
<dbReference type="Proteomes" id="UP000316759">
    <property type="component" value="Unassembled WGS sequence"/>
</dbReference>
<accession>A0A504YTV5</accession>
<protein>
    <submittedName>
        <fullName evidence="4">Protein CIP2A</fullName>
    </submittedName>
</protein>
<organism evidence="4 5">
    <name type="scientific">Fasciola gigantica</name>
    <name type="common">Giant liver fluke</name>
    <dbReference type="NCBI Taxonomy" id="46835"/>
    <lineage>
        <taxon>Eukaryota</taxon>
        <taxon>Metazoa</taxon>
        <taxon>Spiralia</taxon>
        <taxon>Lophotrochozoa</taxon>
        <taxon>Platyhelminthes</taxon>
        <taxon>Trematoda</taxon>
        <taxon>Digenea</taxon>
        <taxon>Plagiorchiida</taxon>
        <taxon>Echinostomata</taxon>
        <taxon>Echinostomatoidea</taxon>
        <taxon>Fasciolidae</taxon>
        <taxon>Fasciola</taxon>
    </lineage>
</organism>
<dbReference type="Pfam" id="PF21044">
    <property type="entry name" value="CIP2A_N"/>
    <property type="match status" value="1"/>
</dbReference>
<keyword evidence="1" id="KW-0175">Coiled coil</keyword>
<dbReference type="AlphaFoldDB" id="A0A504YTV5"/>
<gene>
    <name evidence="4" type="ORF">FGIG_02727</name>
</gene>
<evidence type="ECO:0000256" key="2">
    <source>
        <dbReference type="SAM" id="MobiDB-lite"/>
    </source>
</evidence>
<feature type="compositionally biased region" description="Low complexity" evidence="2">
    <location>
        <begin position="726"/>
        <end position="735"/>
    </location>
</feature>
<sequence length="1011" mass="111174">MFLDKVLHVWDNCRETENFIPFIEAVKITISAGINYGEIVGVADTKSFNSILSAACSEHYPTPVQKTVLDLIQFLGSNISMRYRLIHSFIILKTLIYGLCAKPTGPDQLRLLKLVQLFTVDLHHLCPTLEPELFSYALRCALRVIGQNKHDEFLEPALGVLANLARFTNLIHKHLSKKNEFERLRKCLLHIMSSDAVSQSSLIFSMTIRFHLWKSSDKFFEGPNVHKTVQVLFNSLLNGEIDLGGLCAGELLSDLCAEPAIMPLLGSFPELTECIREIVIQLKSKDTSLVIKLLHLLYRLAENKTNPEVAQLIRGLVFSTEANRVAPSASGNPPAELDMDDEQDSRGLGPLRTLFALSTGNDDLVASAALDFLLQISIVKPNCETTDLIPHEIVLEHIIDGMRKLGNAPPFRPTCDSVSTLADSVFCGRLLRLSLFIRLADQIVCQLQSRVTLSELGNTECTFLSSPTSSGVLIDHLSVLSEFLHQTSSLQLNVNPLLSLFALPVASTDPMTSDLSTDPRLQMDVNSCLVSASVIIEAMGLIYAIAELLSTVVPPVSQDDEVSATQPTEAEDEETVMRLGEKKTIQTVARQCGQSLQSLLERAEVSGTFALGLLTTSKHFHVTPQTETSMPLGMGPASRRAVIRLLSTALHWDGFDNDQFIRNLNRLQPGNTANGTNLADLLERISNSSEPSNAESPGPHPCCCRPAFLARWIQSPVSGDPSPATSQSFSSSSNFSGLQPDFIDSNSGSDHACMTEALAHRVDRFLQTWEGNDKKQTETSIQASDLLTVMEYKIQMFKSREDVLESSAFANAEALTSAQRLSEHYRQRLAMAEAESGRLRSLQIEALARLEADKRLQLAYAERLEKCNTDLEDFRTRLIQSKKECQDLTAKNENLQSKLTAAREQNRAMDLTIDDYRTQLDQAKEQIQSQSAQIAKFTQITRLINDLTGNPAADVTAVSLASGDAGINNSCSTNGTTVASGGDSVSPVAEAVPRSNAAVTRRMTTTRGNRR</sequence>
<feature type="region of interest" description="Disordered" evidence="2">
    <location>
        <begin position="324"/>
        <end position="343"/>
    </location>
</feature>
<dbReference type="PANTHER" id="PTHR23161:SF2">
    <property type="entry name" value="PROTEIN CIP2A"/>
    <property type="match status" value="1"/>
</dbReference>
<evidence type="ECO:0000259" key="3">
    <source>
        <dbReference type="Pfam" id="PF21044"/>
    </source>
</evidence>
<feature type="coiled-coil region" evidence="1">
    <location>
        <begin position="871"/>
        <end position="940"/>
    </location>
</feature>
<dbReference type="InterPro" id="IPR048701">
    <property type="entry name" value="CIP2A_N"/>
</dbReference>
<reference evidence="4 5" key="1">
    <citation type="submission" date="2019-04" db="EMBL/GenBank/DDBJ databases">
        <title>Annotation for the trematode Fasciola gigantica.</title>
        <authorList>
            <person name="Choi Y.-J."/>
        </authorList>
    </citation>
    <scope>NUCLEOTIDE SEQUENCE [LARGE SCALE GENOMIC DNA]</scope>
    <source>
        <strain evidence="4">Uganda_cow_1</strain>
    </source>
</reference>
<evidence type="ECO:0000256" key="1">
    <source>
        <dbReference type="SAM" id="Coils"/>
    </source>
</evidence>
<dbReference type="InterPro" id="IPR042510">
    <property type="entry name" value="CIP2A"/>
</dbReference>
<dbReference type="OrthoDB" id="73401at2759"/>
<keyword evidence="5" id="KW-1185">Reference proteome</keyword>